<sequence length="2977" mass="298378">MLRFLVSSLFFVLLAGAPLAQTVTWTGGGDGTSWSDGANWSTGTTPGPSADAVVDLRDAATVVDEPLTIGSLSLTAINASIALSAPLAVSGDVRFDHANARITGPEDLTIDGRLRWKSGTFQSDAAAPATVLARGGATFTGASASSGNVKNLDGSRLVLASGTESDFAAWYFYGLNGGTLEVQEGATLEFSESGTVNVFRVGAGSTLAPQLVVDGTLTRSAAGSPLEIQWGARVAGEVAVTAPEAKLVFEGAFEDQNATYRAGAGTLVLGPSDDVPVVFGEGSQFLVASGATLGLARGDLELRGLLDNGGTLALGTDANVGGNGVAVTLPASLSVERLGGDALRIGQRATVTLARTAPLSVASLYIDFQGVLNLNGPLAVSGDLTLWDQSSRLSAPEAVTVGGRLTWRGGRIEGGGTVEANGGVSFIGEGASASYTKALDGTKLVLPGGTSNTYEAWYFFGANGAELEIQEGATLDLSVGQMYRGFWVEAGSTAPPVLDVDGTLVRSASSFPSFRLDWDSEISGTLQLETADEEIQIRGALTDEGGTYRVTAGSLVFGTPDGTSVLLTPSSQILVSPGATLGVARGDVTASGAFDVGGTLAIKDASGLGGAGGSLTLREGIGLERLAGDGLIVGGNRGTLILEPGLASTVPSLAIGFGGTLDLRSDLTVTGAFEHANSSARVQGPRTLTVRGLTTWTGGVHAGEGETRFEGGLTALQNGGSASWYKRIEGRTLTVASGETAAWPGSARTTVSDGGRLVIEPGAALDLSADGPDWRTEGTGGTLDLQGDLVFTGDFSWSMAWDVENTGTASVLGAGTRITGTWDNTPDGRLQGEGQIDLDNGTGALVNRGVVAPEDSDGGTAILPVRGNWAAGPGTLDIGIGGTEPGTGHDQLTVTRTATLSGTLRVRLADGYAPEAGAEYAIVTANALAGSFDETDLPAGFEVVYEPTRVLLRASGAGGPGLADSPWPMQGGDLAHTNQAPVEGPTGLALDWEYDAGVSFALVNQPVLGEDGTLYTSDIGDFLFAVNPDGTERWRAETGGVRNSAAVAEDGTIYSGSSDGGLYAINPDGSQKWRFNAGDRVNTSPAIAPDGTVYIASNAQKLFAVNPDGTLKWERNLGGFALSSPAVAEDGTVVTGSSAGNVVAFAADGSFRWNAAFEGVTRSPTLTPDGRVLVGLDERFVALGLETGSQIWERVGVTQGETPGYLAGATPLTFAQSGNSLVALSVASGETVWEVDLGENTFPSAVTLDALGKAYVLRRFPGETGALLVLDAASGAVLSTTPIDARLERAPILDDQGRVIVPTYDGLLAFTAAGGPVLSVSPEALGFGEVAAGTTETRTLQLSNTGGSPLTVFDVYEGGAQPAFAAAFDDAVLIAPGASVDVAITFTPPEAGAFEGQIFVESDSEESSFVTVQVTGTGIESATPPLARDDEATTPEDTPVTVQVLNNDTSTVSEPLAITATTAPANGALALTNGGTRIRYTPEADFFGTDNFTYTITDSGGSDTATVTVTVSPVNDAPVAQDDEATTNQDTPVTIAVLANDADVDSGTLSVAETTTPDNGSVEIIAGGSAVRYTPVAGFSGTDSFAYTVSDGEGGTDTATVTVTVTAVVLPPIARNDAAATPEDTAVRISVLANDESRVSEPLAITATTAPGNGAVEVDGAAILYTPASNFFGTDSFTYTITDSGGSDTATVTVTVAPVNDAPLATDDEAATDEDTPVTVQVLANDSDIDSETLTVASVTQPASGAAVIVSGGTRVRYTPEADFFGTDAFTYTVADGAGGTDTATVTVTVAPVNDAPVAQNDAVATQEDTAVRVDVLANDADADGDALNVASVTAPASGAAVIIEGGAAVRYTPALDFVGTDSFTYTVADGNGGTDTATVTVQVGGTNDAPVAADDAASTPEDQAVEIAVLANDSDPDGDALTVSALGTPASGSVTTNGTTVTYTPAPDFNGTDLFTYTITDGVLTASAAVTVTVTPVNDAPLAEADAATTAEDAAITIAVLANDADADGDALAVSSLTQPSNGTATTDGATVVYTPEADFFGTDTFAYTASDGNGGTDTATVTVTVTPVNDAPLAQDDAASTSPNEAVEIAVLANDSDVDGDALTVTEATGAANGTLATNGETVTYTPAPGFRGTDSFAYTVSDGALTATATVTVTVGGNAPPLAADDDATTPEDQAVTVAVLANDSDPDGDALTVSSVTQPASGAAETDGVTVTYTPAPDFNGTDRFTYTLADGAGGSATATVTITVTPVNDAPLASDDSAVTPEATAVEIAVLANDSDPDGDALSVASVTPPASGGTATTDGTTVTFTPASGFNGTVAFTYTVTDGDLTDTAEVTVTVSGANLPPIARDDAAPVRPGDSVLIDVLANDEDPEGGALTIASVGTPASGGTAAPEAGQIRYTAPSGFSDTDTFTYTVSDPQGATATATVTITAQAYRFALTDLGTLGGARSAAMAVAADGRVVGTAEDAGGALRPTLWRTGTGAATPEALGLPGAPSGFATAIDGQTVVGVQYGAGGEAEAFRTGTGTLPGLGGTLTNAYGVREGGATVGSSAPASGGIEALAWDEAGAATPLGTFGLARSEAFGVSPLGLVVGYAQSDVDARAFAGADLLSGADGRAYAANVSGVVVGSIGNGTGDVSAVRWTGGGAPEVLDGLGGGFAEAYAINSAGWVVGASGAEAGPAAKSGGAPARGPLPLGGRLAPEAQTLGGGAPAETSSIKRSARGAEVQKAGASGAIETRAVLWVDGQTLDLGTIIDVPGWTLLEARGINDAGQIAGTGLFNGQPRAFLLTPTDNAAPLAVADRAETAMGQSVEIALVANDRDDDGDALTVAALLAPEHGSVQAAGPLAARYTPAPGFTGEDTFGYTLADGRGGLAQAEVRVLVRAEAPEPFALRTPAPNPASGDIAFAFTLDAPQDDVRLDVTDLLGRSLAVATEGARDAGEHTVRFDVRGLAPGTYVCRLLVGGQALMRTFTVVR</sequence>
<evidence type="ECO:0000256" key="4">
    <source>
        <dbReference type="ARBA" id="ARBA00023069"/>
    </source>
</evidence>
<keyword evidence="3" id="KW-0963">Cytoplasm</keyword>
<feature type="region of interest" description="Disordered" evidence="6">
    <location>
        <begin position="2682"/>
        <end position="2723"/>
    </location>
</feature>
<comment type="subcellular location">
    <subcellularLocation>
        <location evidence="1">Cell projection</location>
        <location evidence="1">Cilium</location>
    </subcellularLocation>
    <subcellularLocation>
        <location evidence="2">Cytoplasm</location>
    </subcellularLocation>
</comment>
<keyword evidence="7" id="KW-0732">Signal</keyword>
<feature type="domain" description="Pyrrolo-quinoline quinone repeat" evidence="8">
    <location>
        <begin position="1007"/>
        <end position="1117"/>
    </location>
</feature>
<dbReference type="Pfam" id="PF17963">
    <property type="entry name" value="Big_9"/>
    <property type="match status" value="12"/>
</dbReference>
<evidence type="ECO:0000256" key="6">
    <source>
        <dbReference type="SAM" id="MobiDB-lite"/>
    </source>
</evidence>
<dbReference type="Pfam" id="PF22544">
    <property type="entry name" value="HYDIN_VesB_CFA65-like_Ig"/>
    <property type="match status" value="1"/>
</dbReference>
<feature type="domain" description="HYDIN/VesB/CFA65-like Ig-like" evidence="9">
    <location>
        <begin position="1316"/>
        <end position="1415"/>
    </location>
</feature>
<dbReference type="InterPro" id="IPR015943">
    <property type="entry name" value="WD40/YVTN_repeat-like_dom_sf"/>
</dbReference>
<dbReference type="InterPro" id="IPR013783">
    <property type="entry name" value="Ig-like_fold"/>
</dbReference>
<protein>
    <recommendedName>
        <fullName evidence="12">Tandem-95 repeat protein</fullName>
    </recommendedName>
</protein>
<dbReference type="Gene3D" id="2.40.128.630">
    <property type="match status" value="1"/>
</dbReference>
<feature type="signal peptide" evidence="7">
    <location>
        <begin position="1"/>
        <end position="20"/>
    </location>
</feature>
<dbReference type="Gene3D" id="2.60.40.10">
    <property type="entry name" value="Immunoglobulins"/>
    <property type="match status" value="1"/>
</dbReference>
<feature type="chain" id="PRO_5013170033" description="Tandem-95 repeat protein" evidence="7">
    <location>
        <begin position="21"/>
        <end position="2977"/>
    </location>
</feature>
<keyword evidence="11" id="KW-1185">Reference proteome</keyword>
<name>A0A259U278_9BACT</name>
<dbReference type="PANTHER" id="PTHR34720:SF9">
    <property type="entry name" value="BLR4714 PROTEIN"/>
    <property type="match status" value="1"/>
</dbReference>
<dbReference type="NCBIfam" id="NF012211">
    <property type="entry name" value="tand_rpt_95"/>
    <property type="match status" value="12"/>
</dbReference>
<dbReference type="PANTHER" id="PTHR34720">
    <property type="entry name" value="MICROCYSTIN DEPENDENT PROTEIN"/>
    <property type="match status" value="1"/>
</dbReference>
<dbReference type="InParanoid" id="A0A259U278"/>
<gene>
    <name evidence="10" type="ORF">BSZ36_14405</name>
</gene>
<dbReference type="InterPro" id="IPR011047">
    <property type="entry name" value="Quinoprotein_ADH-like_sf"/>
</dbReference>
<dbReference type="InterPro" id="IPR018391">
    <property type="entry name" value="PQQ_b-propeller_rpt"/>
</dbReference>
<reference evidence="10 11" key="1">
    <citation type="submission" date="2016-11" db="EMBL/GenBank/DDBJ databases">
        <title>Study of marine rhodopsin-containing bacteria.</title>
        <authorList>
            <person name="Yoshizawa S."/>
            <person name="Kumagai Y."/>
            <person name="Kogure K."/>
        </authorList>
    </citation>
    <scope>NUCLEOTIDE SEQUENCE [LARGE SCALE GENOMIC DNA]</scope>
    <source>
        <strain evidence="10 11">SG-29</strain>
    </source>
</reference>
<evidence type="ECO:0000256" key="2">
    <source>
        <dbReference type="ARBA" id="ARBA00004496"/>
    </source>
</evidence>
<comment type="caution">
    <text evidence="10">The sequence shown here is derived from an EMBL/GenBank/DDBJ whole genome shotgun (WGS) entry which is preliminary data.</text>
</comment>
<evidence type="ECO:0000256" key="5">
    <source>
        <dbReference type="ARBA" id="ARBA00023273"/>
    </source>
</evidence>
<dbReference type="RefSeq" id="WP_094550134.1">
    <property type="nucleotide sequence ID" value="NZ_MQWB01000001.1"/>
</dbReference>
<evidence type="ECO:0000256" key="7">
    <source>
        <dbReference type="SAM" id="SignalP"/>
    </source>
</evidence>
<dbReference type="Gene3D" id="2.60.40.2810">
    <property type="match status" value="9"/>
</dbReference>
<proteinExistence type="predicted"/>
<evidence type="ECO:0008006" key="12">
    <source>
        <dbReference type="Google" id="ProtNLM"/>
    </source>
</evidence>
<dbReference type="GO" id="GO:0005737">
    <property type="term" value="C:cytoplasm"/>
    <property type="evidence" value="ECO:0007669"/>
    <property type="project" value="UniProtKB-SubCell"/>
</dbReference>
<dbReference type="SUPFAM" id="SSF50998">
    <property type="entry name" value="Quinoprotein alcohol dehydrogenase-like"/>
    <property type="match status" value="1"/>
</dbReference>
<keyword evidence="5" id="KW-0966">Cell projection</keyword>
<dbReference type="Proteomes" id="UP000216446">
    <property type="component" value="Unassembled WGS sequence"/>
</dbReference>
<evidence type="ECO:0000256" key="1">
    <source>
        <dbReference type="ARBA" id="ARBA00004138"/>
    </source>
</evidence>
<organism evidence="10 11">
    <name type="scientific">Rubricoccus marinus</name>
    <dbReference type="NCBI Taxonomy" id="716817"/>
    <lineage>
        <taxon>Bacteria</taxon>
        <taxon>Pseudomonadati</taxon>
        <taxon>Rhodothermota</taxon>
        <taxon>Rhodothermia</taxon>
        <taxon>Rhodothermales</taxon>
        <taxon>Rubricoccaceae</taxon>
        <taxon>Rubricoccus</taxon>
    </lineage>
</organism>
<dbReference type="SMART" id="SM00564">
    <property type="entry name" value="PQQ"/>
    <property type="match status" value="6"/>
</dbReference>
<evidence type="ECO:0000259" key="8">
    <source>
        <dbReference type="Pfam" id="PF13360"/>
    </source>
</evidence>
<dbReference type="Gene3D" id="2.130.10.10">
    <property type="entry name" value="YVTN repeat-like/Quinoprotein amine dehydrogenase"/>
    <property type="match status" value="1"/>
</dbReference>
<dbReference type="NCBIfam" id="NF012200">
    <property type="entry name" value="choice_anch_D"/>
    <property type="match status" value="1"/>
</dbReference>
<dbReference type="InterPro" id="IPR002372">
    <property type="entry name" value="PQQ_rpt_dom"/>
</dbReference>
<dbReference type="OrthoDB" id="9805017at2"/>
<evidence type="ECO:0000259" key="9">
    <source>
        <dbReference type="Pfam" id="PF22544"/>
    </source>
</evidence>
<dbReference type="InterPro" id="IPR053879">
    <property type="entry name" value="HYDIN_VesB_CFA65-like_Ig"/>
</dbReference>
<accession>A0A259U278</accession>
<evidence type="ECO:0000313" key="11">
    <source>
        <dbReference type="Proteomes" id="UP000216446"/>
    </source>
</evidence>
<evidence type="ECO:0000313" key="10">
    <source>
        <dbReference type="EMBL" id="OZC04071.1"/>
    </source>
</evidence>
<keyword evidence="4" id="KW-0969">Cilium</keyword>
<dbReference type="Pfam" id="PF13360">
    <property type="entry name" value="PQQ_2"/>
    <property type="match status" value="2"/>
</dbReference>
<feature type="compositionally biased region" description="Low complexity" evidence="6">
    <location>
        <begin position="2682"/>
        <end position="2703"/>
    </location>
</feature>
<dbReference type="EMBL" id="MQWB01000001">
    <property type="protein sequence ID" value="OZC04071.1"/>
    <property type="molecule type" value="Genomic_DNA"/>
</dbReference>
<dbReference type="Gene3D" id="2.60.40.3440">
    <property type="match status" value="2"/>
</dbReference>
<evidence type="ECO:0000256" key="3">
    <source>
        <dbReference type="ARBA" id="ARBA00022490"/>
    </source>
</evidence>
<feature type="domain" description="Pyrrolo-quinoline quinone repeat" evidence="8">
    <location>
        <begin position="1124"/>
        <end position="1239"/>
    </location>
</feature>